<protein>
    <recommendedName>
        <fullName evidence="3">5,10-methylenetetrahydrofolate reductase</fullName>
    </recommendedName>
</protein>
<sequence length="227" mass="25606">MQILVEVHPKHKLEKLVKTISLLEPFDGFDVPDSPLGLPSPLASVVGTLIRQTLRDDKKRVIINQRTLDINELFIHSLSVTSKMMGFDVTFTRGDKPKIGKEVGYVSPEDAVRIAKGYGVMSGLMLSMRKNKEEIEERIRNGNADFYLVLRLEDPEQLNRLNTSLMIPYVIVKTEKNKEVASTLNQPTIEAEKAIDFIMSLKEKGINNVLLSALGDYETLLQILKKI</sequence>
<dbReference type="PANTHER" id="PTHR38755:SF1">
    <property type="entry name" value="METHYLENE-TETRAHYDROFOLATE REDUCTASE C-TERMINAL DOMAIN-CONTAINING PROTEIN"/>
    <property type="match status" value="1"/>
</dbReference>
<evidence type="ECO:0000313" key="1">
    <source>
        <dbReference type="EMBL" id="BCU70317.1"/>
    </source>
</evidence>
<evidence type="ECO:0000313" key="2">
    <source>
        <dbReference type="Proteomes" id="UP000825123"/>
    </source>
</evidence>
<dbReference type="GeneID" id="66163334"/>
<reference evidence="1 2" key="1">
    <citation type="submission" date="2021-04" db="EMBL/GenBank/DDBJ databases">
        <title>Complete genome sequence of Stygiolobus sp. KN-1.</title>
        <authorList>
            <person name="Nakamura K."/>
            <person name="Sakai H."/>
            <person name="Kurosawa N."/>
        </authorList>
    </citation>
    <scope>NUCLEOTIDE SEQUENCE [LARGE SCALE GENOMIC DNA]</scope>
    <source>
        <strain evidence="1 2">KN-1</strain>
    </source>
</reference>
<dbReference type="EMBL" id="AP024597">
    <property type="protein sequence ID" value="BCU70317.1"/>
    <property type="molecule type" value="Genomic_DNA"/>
</dbReference>
<name>A0A8D5U6W0_9CREN</name>
<gene>
    <name evidence="1" type="ORF">KN1_16140</name>
</gene>
<dbReference type="PANTHER" id="PTHR38755">
    <property type="entry name" value="5,10-METHYLENETETRAHYDROFOLATE REDUCTASE"/>
    <property type="match status" value="1"/>
</dbReference>
<keyword evidence="2" id="KW-1185">Reference proteome</keyword>
<dbReference type="RefSeq" id="WP_221286861.1">
    <property type="nucleotide sequence ID" value="NZ_AP024597.1"/>
</dbReference>
<dbReference type="AlphaFoldDB" id="A0A8D5U6W0"/>
<dbReference type="KEGG" id="csty:KN1_16140"/>
<accession>A0A8D5U6W0</accession>
<evidence type="ECO:0008006" key="3">
    <source>
        <dbReference type="Google" id="ProtNLM"/>
    </source>
</evidence>
<organism evidence="1 2">
    <name type="scientific">Stygiolobus caldivivus</name>
    <dbReference type="NCBI Taxonomy" id="2824673"/>
    <lineage>
        <taxon>Archaea</taxon>
        <taxon>Thermoproteota</taxon>
        <taxon>Thermoprotei</taxon>
        <taxon>Sulfolobales</taxon>
        <taxon>Sulfolobaceae</taxon>
        <taxon>Stygiolobus</taxon>
    </lineage>
</organism>
<dbReference type="Proteomes" id="UP000825123">
    <property type="component" value="Chromosome"/>
</dbReference>
<proteinExistence type="predicted"/>